<dbReference type="SUPFAM" id="SSF51556">
    <property type="entry name" value="Metallo-dependent hydrolases"/>
    <property type="match status" value="1"/>
</dbReference>
<organism evidence="2 3">
    <name type="scientific">Sphingopyxis macrogoltabida</name>
    <name type="common">Sphingomonas macrogoltabidus</name>
    <dbReference type="NCBI Taxonomy" id="33050"/>
    <lineage>
        <taxon>Bacteria</taxon>
        <taxon>Pseudomonadati</taxon>
        <taxon>Pseudomonadota</taxon>
        <taxon>Alphaproteobacteria</taxon>
        <taxon>Sphingomonadales</taxon>
        <taxon>Sphingomonadaceae</taxon>
        <taxon>Sphingopyxis</taxon>
    </lineage>
</organism>
<evidence type="ECO:0000256" key="1">
    <source>
        <dbReference type="SAM" id="SignalP"/>
    </source>
</evidence>
<dbReference type="EMBL" id="CP012700">
    <property type="protein sequence ID" value="ALH79408.1"/>
    <property type="molecule type" value="Genomic_DNA"/>
</dbReference>
<dbReference type="InterPro" id="IPR032466">
    <property type="entry name" value="Metal_Hydrolase"/>
</dbReference>
<proteinExistence type="predicted"/>
<reference evidence="2 3" key="1">
    <citation type="journal article" date="2015" name="Genome Announc.">
        <title>Complete Genome Sequence of Polypropylene Glycol- and Polyethylene Glycol-Degrading Sphingopyxis macrogoltabida Strain EY-1.</title>
        <authorList>
            <person name="Ohtsubo Y."/>
            <person name="Nagata Y."/>
            <person name="Numata M."/>
            <person name="Tsuchikane K."/>
            <person name="Hosoyama A."/>
            <person name="Yamazoe A."/>
            <person name="Tsuda M."/>
            <person name="Fujita N."/>
            <person name="Kawai F."/>
        </authorList>
    </citation>
    <scope>NUCLEOTIDE SEQUENCE [LARGE SCALE GENOMIC DNA]</scope>
    <source>
        <strain evidence="2 3">EY-1</strain>
    </source>
</reference>
<dbReference type="InterPro" id="IPR008257">
    <property type="entry name" value="Pept_M19"/>
</dbReference>
<sequence length="364" mass="39631">MNRREAFMAGLGAAAAFAAPGALAQARRASVQDARKLQDSAPLVEGLDGSTLNDEYLAKLEAAGLDVICQSRGGFDSFVELHNFLDRHPDRIVQALTVRDIRDANQAGKIAHVSGWQSAEFLVRDGDPVMPAIGNLRGYKQLGLRIVGLVYNVAGPFGGGSLDPDVGLTRAGKRLVEEIHKERLVLDVGGHTAEATSFGALEISKGMPVICSHTNLRSKVDNARNMTDKLIEAIAATGGVIGLTKVNDFHARVRNSPEPVTAQVGIEKHLDQYDYMKKLVGVDHIALGSDFMWGRKDLVAIIPELWPGDVYSNNPPWFMVKDTETVTEYPNVTKGLMERGWTDEEIHKVLGGNLLRVFEKVWGA</sequence>
<protein>
    <recommendedName>
        <fullName evidence="4">Membrane dipeptidase</fullName>
    </recommendedName>
</protein>
<accession>A0A0N9U8U5</accession>
<dbReference type="AlphaFoldDB" id="A0A0N9U8U5"/>
<feature type="chain" id="PRO_5006038850" description="Membrane dipeptidase" evidence="1">
    <location>
        <begin position="25"/>
        <end position="364"/>
    </location>
</feature>
<evidence type="ECO:0008006" key="4">
    <source>
        <dbReference type="Google" id="ProtNLM"/>
    </source>
</evidence>
<gene>
    <name evidence="2" type="ORF">AN936_03205</name>
</gene>
<dbReference type="Proteomes" id="UP000058074">
    <property type="component" value="Chromosome"/>
</dbReference>
<feature type="signal peptide" evidence="1">
    <location>
        <begin position="1"/>
        <end position="24"/>
    </location>
</feature>
<dbReference type="PATRIC" id="fig|33050.5.peg.669"/>
<dbReference type="GO" id="GO:0006508">
    <property type="term" value="P:proteolysis"/>
    <property type="evidence" value="ECO:0007669"/>
    <property type="project" value="InterPro"/>
</dbReference>
<evidence type="ECO:0000313" key="3">
    <source>
        <dbReference type="Proteomes" id="UP000058074"/>
    </source>
</evidence>
<dbReference type="GO" id="GO:0070573">
    <property type="term" value="F:metallodipeptidase activity"/>
    <property type="evidence" value="ECO:0007669"/>
    <property type="project" value="InterPro"/>
</dbReference>
<dbReference type="PROSITE" id="PS51365">
    <property type="entry name" value="RENAL_DIPEPTIDASE_2"/>
    <property type="match status" value="1"/>
</dbReference>
<dbReference type="Pfam" id="PF01244">
    <property type="entry name" value="Peptidase_M19"/>
    <property type="match status" value="1"/>
</dbReference>
<dbReference type="OrthoDB" id="9804920at2"/>
<keyword evidence="1" id="KW-0732">Signal</keyword>
<dbReference type="Gene3D" id="3.20.20.140">
    <property type="entry name" value="Metal-dependent hydrolases"/>
    <property type="match status" value="1"/>
</dbReference>
<dbReference type="KEGG" id="smag:AN936_03205"/>
<evidence type="ECO:0000313" key="2">
    <source>
        <dbReference type="EMBL" id="ALH79408.1"/>
    </source>
</evidence>
<dbReference type="PANTHER" id="PTHR10443">
    <property type="entry name" value="MICROSOMAL DIPEPTIDASE"/>
    <property type="match status" value="1"/>
</dbReference>
<name>A0A0N9U8U5_SPHMC</name>
<dbReference type="PANTHER" id="PTHR10443:SF12">
    <property type="entry name" value="DIPEPTIDASE"/>
    <property type="match status" value="1"/>
</dbReference>